<evidence type="ECO:0000256" key="1">
    <source>
        <dbReference type="ARBA" id="ARBA00006484"/>
    </source>
</evidence>
<evidence type="ECO:0000313" key="6">
    <source>
        <dbReference type="Proteomes" id="UP001642482"/>
    </source>
</evidence>
<organism evidence="5 6">
    <name type="scientific">Sporothrix eucalyptigena</name>
    <dbReference type="NCBI Taxonomy" id="1812306"/>
    <lineage>
        <taxon>Eukaryota</taxon>
        <taxon>Fungi</taxon>
        <taxon>Dikarya</taxon>
        <taxon>Ascomycota</taxon>
        <taxon>Pezizomycotina</taxon>
        <taxon>Sordariomycetes</taxon>
        <taxon>Sordariomycetidae</taxon>
        <taxon>Ophiostomatales</taxon>
        <taxon>Ophiostomataceae</taxon>
        <taxon>Sporothrix</taxon>
    </lineage>
</organism>
<dbReference type="PROSITE" id="PS00061">
    <property type="entry name" value="ADH_SHORT"/>
    <property type="match status" value="1"/>
</dbReference>
<dbReference type="Pfam" id="PF00106">
    <property type="entry name" value="adh_short"/>
    <property type="match status" value="1"/>
</dbReference>
<dbReference type="SUPFAM" id="SSF51735">
    <property type="entry name" value="NAD(P)-binding Rossmann-fold domains"/>
    <property type="match status" value="1"/>
</dbReference>
<comment type="similarity">
    <text evidence="1">Belongs to the short-chain dehydrogenases/reductases (SDR) family.</text>
</comment>
<proteinExistence type="inferred from homology"/>
<dbReference type="InterPro" id="IPR002347">
    <property type="entry name" value="SDR_fam"/>
</dbReference>
<evidence type="ECO:0008006" key="7">
    <source>
        <dbReference type="Google" id="ProtNLM"/>
    </source>
</evidence>
<keyword evidence="3" id="KW-0560">Oxidoreductase</keyword>
<dbReference type="EMBL" id="CAWUHD010000089">
    <property type="protein sequence ID" value="CAK7229852.1"/>
    <property type="molecule type" value="Genomic_DNA"/>
</dbReference>
<comment type="caution">
    <text evidence="5">The sequence shown here is derived from an EMBL/GenBank/DDBJ whole genome shotgun (WGS) entry which is preliminary data.</text>
</comment>
<accession>A0ABP0CCT0</accession>
<name>A0ABP0CCT0_9PEZI</name>
<dbReference type="PRINTS" id="PR00081">
    <property type="entry name" value="GDHRDH"/>
</dbReference>
<dbReference type="Proteomes" id="UP001642482">
    <property type="component" value="Unassembled WGS sequence"/>
</dbReference>
<evidence type="ECO:0000256" key="4">
    <source>
        <dbReference type="ARBA" id="ARBA00037096"/>
    </source>
</evidence>
<reference evidence="5 6" key="1">
    <citation type="submission" date="2024-01" db="EMBL/GenBank/DDBJ databases">
        <authorList>
            <person name="Allen C."/>
            <person name="Tagirdzhanova G."/>
        </authorList>
    </citation>
    <scope>NUCLEOTIDE SEQUENCE [LARGE SCALE GENOMIC DNA]</scope>
</reference>
<dbReference type="InterPro" id="IPR036291">
    <property type="entry name" value="NAD(P)-bd_dom_sf"/>
</dbReference>
<evidence type="ECO:0000256" key="3">
    <source>
        <dbReference type="ARBA" id="ARBA00023002"/>
    </source>
</evidence>
<dbReference type="PANTHER" id="PTHR44196:SF1">
    <property type="entry name" value="DEHYDROGENASE_REDUCTASE SDR FAMILY MEMBER 7B"/>
    <property type="match status" value="1"/>
</dbReference>
<keyword evidence="2" id="KW-0521">NADP</keyword>
<keyword evidence="6" id="KW-1185">Reference proteome</keyword>
<gene>
    <name evidence="5" type="ORF">SEUCBS140593_007384</name>
</gene>
<dbReference type="CDD" id="cd05233">
    <property type="entry name" value="SDR_c"/>
    <property type="match status" value="1"/>
</dbReference>
<evidence type="ECO:0000313" key="5">
    <source>
        <dbReference type="EMBL" id="CAK7229852.1"/>
    </source>
</evidence>
<evidence type="ECO:0000256" key="2">
    <source>
        <dbReference type="ARBA" id="ARBA00022857"/>
    </source>
</evidence>
<comment type="function">
    <text evidence="4">Putative oxidoreductase.</text>
</comment>
<protein>
    <recommendedName>
        <fullName evidence="7">NAD(P)-binding protein</fullName>
    </recommendedName>
</protein>
<dbReference type="Gene3D" id="3.40.50.720">
    <property type="entry name" value="NAD(P)-binding Rossmann-like Domain"/>
    <property type="match status" value="1"/>
</dbReference>
<dbReference type="PANTHER" id="PTHR44196">
    <property type="entry name" value="DEHYDROGENASE/REDUCTASE SDR FAMILY MEMBER 7B"/>
    <property type="match status" value="1"/>
</dbReference>
<dbReference type="InterPro" id="IPR020904">
    <property type="entry name" value="Sc_DH/Rdtase_CS"/>
</dbReference>
<sequence length="300" mass="32313">MQPSPFTLRTGIYPEIDPAHLTGLLAGQNALVTGSGRGIGREMALALAQAGANVVVTGRTASQVEETVNLISKLEGTPGKGFGVVANVLDRTDLARLIEEAHSHLGGDVDILVCNAGSNMFQPFHLTDATEWWDIMELNVRAPVELTRLVLPEMRARNKGTLIYTSSRAATADLPWTTAYNCAKTAITRFAGTLQAELDNDPTSGPTNAIRAFSIHPGEIETSLHDTAYPERTKKEAPYVIEHMAKIGAKRPHFEGVLPAWTCVWLSVASDKRDALKGRYVDCTRDVGEQAEAAAGGSKH</sequence>